<evidence type="ECO:0000313" key="1">
    <source>
        <dbReference type="EMBL" id="EHP87051.1"/>
    </source>
</evidence>
<dbReference type="Proteomes" id="UP000003706">
    <property type="component" value="Unassembled WGS sequence"/>
</dbReference>
<dbReference type="EMBL" id="AGJL01000018">
    <property type="protein sequence ID" value="EHP87051.1"/>
    <property type="molecule type" value="Genomic_DNA"/>
</dbReference>
<evidence type="ECO:0000313" key="2">
    <source>
        <dbReference type="Proteomes" id="UP000003706"/>
    </source>
</evidence>
<keyword evidence="2" id="KW-1185">Reference proteome</keyword>
<name>H1KYL1_9EURY</name>
<reference evidence="1 2" key="1">
    <citation type="submission" date="2011-09" db="EMBL/GenBank/DDBJ databases">
        <title>The draft genome of Methanotorris formicicus Mc-S-70.</title>
        <authorList>
            <consortium name="US DOE Joint Genome Institute (JGI-PGF)"/>
            <person name="Lucas S."/>
            <person name="Han J."/>
            <person name="Lapidus A."/>
            <person name="Cheng J.-F."/>
            <person name="Goodwin L."/>
            <person name="Pitluck S."/>
            <person name="Peters L."/>
            <person name="Land M.L."/>
            <person name="Hauser L."/>
            <person name="Sieprawska-Lupa M."/>
            <person name="Takai K."/>
            <person name="Miyazaki J."/>
            <person name="Whitman W."/>
            <person name="Woyke T.J."/>
        </authorList>
    </citation>
    <scope>NUCLEOTIDE SEQUENCE [LARGE SCALE GENOMIC DNA]</scope>
    <source>
        <strain evidence="1 2">Mc-S-70</strain>
    </source>
</reference>
<proteinExistence type="predicted"/>
<dbReference type="RefSeq" id="WP_007044323.1">
    <property type="nucleotide sequence ID" value="NZ_AGJL01000018.1"/>
</dbReference>
<protein>
    <submittedName>
        <fullName evidence="1">Uncharacterized protein</fullName>
    </submittedName>
</protein>
<accession>H1KYL1</accession>
<dbReference type="PROSITE" id="PS51257">
    <property type="entry name" value="PROKAR_LIPOPROTEIN"/>
    <property type="match status" value="1"/>
</dbReference>
<comment type="caution">
    <text evidence="1">The sequence shown here is derived from an EMBL/GenBank/DDBJ whole genome shotgun (WGS) entry which is preliminary data.</text>
</comment>
<gene>
    <name evidence="1" type="ORF">MetfoDRAFT_0884</name>
</gene>
<dbReference type="AlphaFoldDB" id="H1KYL1"/>
<organism evidence="1 2">
    <name type="scientific">Methanotorris formicicus Mc-S-70</name>
    <dbReference type="NCBI Taxonomy" id="647171"/>
    <lineage>
        <taxon>Archaea</taxon>
        <taxon>Methanobacteriati</taxon>
        <taxon>Methanobacteriota</taxon>
        <taxon>Methanomada group</taxon>
        <taxon>Methanococci</taxon>
        <taxon>Methanococcales</taxon>
        <taxon>Methanocaldococcaceae</taxon>
        <taxon>Methanotorris</taxon>
    </lineage>
</organism>
<sequence>MYKKLFLPIICLLVFGIFCGCFEKSGNAEIAVNTEIPRNVDVFDMIPDNYIGFAYVNKNILKEEENPFLKNLGVDVEDTNYIISAYSESSAIIIVDGNFNLKNFKEFLNEKGYEKDSYKGVEIYKTKSPLGKSSVAVIGNKIVFGLNEGVENCIDTIVGNKKSILNMKDIAEIKDMVSGGDMYSIARANKENKYNATCFGVGIKYLDNNTVYYKIITKYKNENSAKIGYENALKNIEIEKEDGFYDINAKRDGLFVIMESKINKDNLTKLT</sequence>